<organism evidence="1 2">
    <name type="scientific">Bradyrhizobium xenonodulans</name>
    <dbReference type="NCBI Taxonomy" id="2736875"/>
    <lineage>
        <taxon>Bacteria</taxon>
        <taxon>Pseudomonadati</taxon>
        <taxon>Pseudomonadota</taxon>
        <taxon>Alphaproteobacteria</taxon>
        <taxon>Hyphomicrobiales</taxon>
        <taxon>Nitrobacteraceae</taxon>
        <taxon>Bradyrhizobium</taxon>
    </lineage>
</organism>
<dbReference type="InterPro" id="IPR021352">
    <property type="entry name" value="DUF2971"/>
</dbReference>
<accession>A0ABY7MK30</accession>
<name>A0ABY7MK30_9BRAD</name>
<keyword evidence="2" id="KW-1185">Reference proteome</keyword>
<reference evidence="1" key="1">
    <citation type="submission" date="2021-12" db="EMBL/GenBank/DDBJ databases">
        <title>Bradyrhizobium xenonodulans sp. nov.</title>
        <authorList>
            <person name="Claassens R."/>
            <person name="Venter S.N."/>
            <person name="Beukes C.W."/>
            <person name="Stepkowski T."/>
            <person name="Steenkamp E.T."/>
        </authorList>
    </citation>
    <scope>NUCLEOTIDE SEQUENCE</scope>
    <source>
        <strain evidence="1">14AB</strain>
    </source>
</reference>
<dbReference type="Pfam" id="PF11185">
    <property type="entry name" value="DUF2971"/>
    <property type="match status" value="1"/>
</dbReference>
<dbReference type="RefSeq" id="WP_270164019.1">
    <property type="nucleotide sequence ID" value="NZ_CP089391.1"/>
</dbReference>
<dbReference type="Proteomes" id="UP001179614">
    <property type="component" value="Chromosome"/>
</dbReference>
<evidence type="ECO:0000313" key="1">
    <source>
        <dbReference type="EMBL" id="WBL78748.1"/>
    </source>
</evidence>
<proteinExistence type="predicted"/>
<sequence>MNDAMEGFYDPTEGLRGTEDFKRVVRRIYDAKSDHGIACFSETNANELMWAHYADNYAGICVQYKTQALIDGLPRDVRVARVAYGDSPPPIGPDEALNSRNSAIKILSHKKANWSYEREWRVMGRVGQNSYDDERVVTAIYFGSRIDPQHRSQIIQQLDELRVEFFEMSVEGYKHVFRAINPDQPRRRRGARGA</sequence>
<gene>
    <name evidence="1" type="ORF">I3J27_38430</name>
</gene>
<evidence type="ECO:0000313" key="2">
    <source>
        <dbReference type="Proteomes" id="UP001179614"/>
    </source>
</evidence>
<dbReference type="EMBL" id="CP089391">
    <property type="protein sequence ID" value="WBL78748.1"/>
    <property type="molecule type" value="Genomic_DNA"/>
</dbReference>
<protein>
    <submittedName>
        <fullName evidence="1">DUF2971 domain-containing protein</fullName>
    </submittedName>
</protein>